<feature type="domain" description="RNA ligase" evidence="1">
    <location>
        <begin position="38"/>
        <end position="235"/>
    </location>
</feature>
<evidence type="ECO:0000313" key="2">
    <source>
        <dbReference type="EMBL" id="KAF2501163.1"/>
    </source>
</evidence>
<protein>
    <recommendedName>
        <fullName evidence="1">RNA ligase domain-containing protein</fullName>
    </recommendedName>
</protein>
<dbReference type="SUPFAM" id="SSF56091">
    <property type="entry name" value="DNA ligase/mRNA capping enzyme, catalytic domain"/>
    <property type="match status" value="1"/>
</dbReference>
<evidence type="ECO:0000313" key="3">
    <source>
        <dbReference type="Proteomes" id="UP000799750"/>
    </source>
</evidence>
<dbReference type="Pfam" id="PF09414">
    <property type="entry name" value="RNA_ligase"/>
    <property type="match status" value="1"/>
</dbReference>
<evidence type="ECO:0000259" key="1">
    <source>
        <dbReference type="Pfam" id="PF09414"/>
    </source>
</evidence>
<dbReference type="EMBL" id="MU004182">
    <property type="protein sequence ID" value="KAF2501163.1"/>
    <property type="molecule type" value="Genomic_DNA"/>
</dbReference>
<dbReference type="AlphaFoldDB" id="A0A6A6RBP1"/>
<keyword evidence="3" id="KW-1185">Reference proteome</keyword>
<proteinExistence type="predicted"/>
<name>A0A6A6RBP1_9PEZI</name>
<reference evidence="2" key="1">
    <citation type="journal article" date="2020" name="Stud. Mycol.">
        <title>101 Dothideomycetes genomes: a test case for predicting lifestyles and emergence of pathogens.</title>
        <authorList>
            <person name="Haridas S."/>
            <person name="Albert R."/>
            <person name="Binder M."/>
            <person name="Bloem J."/>
            <person name="Labutti K."/>
            <person name="Salamov A."/>
            <person name="Andreopoulos B."/>
            <person name="Baker S."/>
            <person name="Barry K."/>
            <person name="Bills G."/>
            <person name="Bluhm B."/>
            <person name="Cannon C."/>
            <person name="Castanera R."/>
            <person name="Culley D."/>
            <person name="Daum C."/>
            <person name="Ezra D."/>
            <person name="Gonzalez J."/>
            <person name="Henrissat B."/>
            <person name="Kuo A."/>
            <person name="Liang C."/>
            <person name="Lipzen A."/>
            <person name="Lutzoni F."/>
            <person name="Magnuson J."/>
            <person name="Mondo S."/>
            <person name="Nolan M."/>
            <person name="Ohm R."/>
            <person name="Pangilinan J."/>
            <person name="Park H.-J."/>
            <person name="Ramirez L."/>
            <person name="Alfaro M."/>
            <person name="Sun H."/>
            <person name="Tritt A."/>
            <person name="Yoshinaga Y."/>
            <person name="Zwiers L.-H."/>
            <person name="Turgeon B."/>
            <person name="Goodwin S."/>
            <person name="Spatafora J."/>
            <person name="Crous P."/>
            <person name="Grigoriev I."/>
        </authorList>
    </citation>
    <scope>NUCLEOTIDE SEQUENCE</scope>
    <source>
        <strain evidence="2">CBS 269.34</strain>
    </source>
</reference>
<sequence>MSESTLYPKIRTKLPEILHDLQYIHEFASQSPPPPALTVIGTVKLHGTHADILIYHDNTIVLQSRNCLNLSTTADNHNFATAMAPKTAALLALRDRYYARFQQLNPGVVVDDSAPLVLAGEWVGASIQKRVALVHLSKRFAIISVNLNGRWVPDSLYADLDDESEEIFNISRAGVYHVTIDLAAPEAAEARLQEVAEEVAAACPFARMFGVEGAGEGVVWKFDDFPHRERVWFKTKGGPFKPNYAPRPAKGPPSDRVLGELKMARECAKAWCSDGRLEQAWDYLREIGKERNSKGLGPFLKWIVEDVCVEEKWDIEESGVNVGLLKKAVTDIAKPWYIGKSEVYAN</sequence>
<organism evidence="2 3">
    <name type="scientific">Lophium mytilinum</name>
    <dbReference type="NCBI Taxonomy" id="390894"/>
    <lineage>
        <taxon>Eukaryota</taxon>
        <taxon>Fungi</taxon>
        <taxon>Dikarya</taxon>
        <taxon>Ascomycota</taxon>
        <taxon>Pezizomycotina</taxon>
        <taxon>Dothideomycetes</taxon>
        <taxon>Pleosporomycetidae</taxon>
        <taxon>Mytilinidiales</taxon>
        <taxon>Mytilinidiaceae</taxon>
        <taxon>Lophium</taxon>
    </lineage>
</organism>
<gene>
    <name evidence="2" type="ORF">BU16DRAFT_569343</name>
</gene>
<dbReference type="InterPro" id="IPR021122">
    <property type="entry name" value="RNA_ligase_dom_REL/Rnl2"/>
</dbReference>
<dbReference type="OrthoDB" id="10005335at2759"/>
<accession>A0A6A6RBP1</accession>
<dbReference type="Proteomes" id="UP000799750">
    <property type="component" value="Unassembled WGS sequence"/>
</dbReference>